<gene>
    <name evidence="1" type="ORF">CYJ41_06745</name>
</gene>
<evidence type="ECO:0008006" key="3">
    <source>
        <dbReference type="Google" id="ProtNLM"/>
    </source>
</evidence>
<dbReference type="Proteomes" id="UP000234639">
    <property type="component" value="Unassembled WGS sequence"/>
</dbReference>
<evidence type="ECO:0000313" key="1">
    <source>
        <dbReference type="EMBL" id="PKZ28796.1"/>
    </source>
</evidence>
<dbReference type="EMBL" id="PKHU01000006">
    <property type="protein sequence ID" value="PKZ28796.1"/>
    <property type="molecule type" value="Genomic_DNA"/>
</dbReference>
<dbReference type="RefSeq" id="WP_101637498.1">
    <property type="nucleotide sequence ID" value="NZ_PKHU01000006.1"/>
</dbReference>
<comment type="caution">
    <text evidence="1">The sequence shown here is derived from an EMBL/GenBank/DDBJ whole genome shotgun (WGS) entry which is preliminary data.</text>
</comment>
<organism evidence="1 2">
    <name type="scientific">Campylobacter ureolyticus</name>
    <dbReference type="NCBI Taxonomy" id="827"/>
    <lineage>
        <taxon>Bacteria</taxon>
        <taxon>Pseudomonadati</taxon>
        <taxon>Campylobacterota</taxon>
        <taxon>Epsilonproteobacteria</taxon>
        <taxon>Campylobacterales</taxon>
        <taxon>Campylobacteraceae</taxon>
        <taxon>Campylobacter</taxon>
    </lineage>
</organism>
<protein>
    <recommendedName>
        <fullName evidence="3">PIN-like domain-containing protein</fullName>
    </recommendedName>
</protein>
<sequence length="180" mass="21497">MSIYLIDIENVNLELFLKSKNFEKTDKFYLVDNSNLKFSMFVLEFFEDIEYKIYHFNSADKNYADKILFTILGSILNRPEYVNDKIYMVSNDIIFEELEYTENLFKKKVINLKFLNSTSKVLVKTNNNENLKIKNIYEKNKFDIKNLSNSYKNNGDFHNALVKKYGMQIGKNIYKFMKDN</sequence>
<name>A0A2I1N8U6_9BACT</name>
<dbReference type="AlphaFoldDB" id="A0A2I1N8U6"/>
<proteinExistence type="predicted"/>
<accession>A0A2I1N8U6</accession>
<reference evidence="1 2" key="1">
    <citation type="submission" date="2017-12" db="EMBL/GenBank/DDBJ databases">
        <title>Phylogenetic diversity of female urinary microbiome.</title>
        <authorList>
            <person name="Thomas-White K."/>
            <person name="Wolfe A.J."/>
        </authorList>
    </citation>
    <scope>NUCLEOTIDE SEQUENCE [LARGE SCALE GENOMIC DNA]</scope>
    <source>
        <strain evidence="1 2">UMB0112</strain>
    </source>
</reference>
<evidence type="ECO:0000313" key="2">
    <source>
        <dbReference type="Proteomes" id="UP000234639"/>
    </source>
</evidence>